<keyword evidence="5 10" id="KW-0255">Endonuclease</keyword>
<dbReference type="Pfam" id="PF01223">
    <property type="entry name" value="Endonuclease_NS"/>
    <property type="match status" value="1"/>
</dbReference>
<sequence length="307" mass="34841">MAKFKRNQSIQGTGTGTAVRVGLFAALIAGIIGVYNFFTNSTPTNDPNAALVTEEVVTPADEVDDQENYLPTSTTGAIVQHKYYALSYHERHEQAEWVAYVLTRERLQMPWQDRPDLFEADPRVRSGSATLSDYRGSGYDRGHLVPAADMAFNTTAITETFFLSNISPQSRDFNKGIWKELEELTRDWAIKFKKLYVVTGPVLKDGGKGTIGNNEVTIPTAFYKVLLDLSEPDQKAIAFIVPNEVSYDPLFKYAVSIDEVEKQTGINFFPNLMTRELERELEAQKNIDFWPFSKKKFDLRVNQWNKE</sequence>
<reference key="2">
    <citation type="submission" date="2011-04" db="EMBL/GenBank/DDBJ databases">
        <title>Complete sequence of chromosome of Haliscomenobacter hydrossis DSM 1100.</title>
        <authorList>
            <consortium name="US DOE Joint Genome Institute (JGI-PGF)"/>
            <person name="Lucas S."/>
            <person name="Han J."/>
            <person name="Lapidus A."/>
            <person name="Bruce D."/>
            <person name="Goodwin L."/>
            <person name="Pitluck S."/>
            <person name="Peters L."/>
            <person name="Kyrpides N."/>
            <person name="Mavromatis K."/>
            <person name="Ivanova N."/>
            <person name="Ovchinnikova G."/>
            <person name="Pagani I."/>
            <person name="Daligault H."/>
            <person name="Detter J.C."/>
            <person name="Han C."/>
            <person name="Land M."/>
            <person name="Hauser L."/>
            <person name="Markowitz V."/>
            <person name="Cheng J.-F."/>
            <person name="Hugenholtz P."/>
            <person name="Woyke T."/>
            <person name="Wu D."/>
            <person name="Verbarg S."/>
            <person name="Frueling A."/>
            <person name="Brambilla E."/>
            <person name="Klenk H.-P."/>
            <person name="Eisen J.A."/>
        </authorList>
    </citation>
    <scope>NUCLEOTIDE SEQUENCE</scope>
    <source>
        <strain>DSM 1100</strain>
    </source>
</reference>
<keyword evidence="11" id="KW-1133">Transmembrane helix</keyword>
<feature type="transmembrane region" description="Helical" evidence="11">
    <location>
        <begin position="21"/>
        <end position="38"/>
    </location>
</feature>
<dbReference type="AlphaFoldDB" id="F4KVW8"/>
<dbReference type="PANTHER" id="PTHR13966">
    <property type="entry name" value="ENDONUCLEASE RELATED"/>
    <property type="match status" value="1"/>
</dbReference>
<keyword evidence="7" id="KW-0460">Magnesium</keyword>
<dbReference type="RefSeq" id="WP_013768072.1">
    <property type="nucleotide sequence ID" value="NC_015510.1"/>
</dbReference>
<dbReference type="InterPro" id="IPR044925">
    <property type="entry name" value="His-Me_finger_sf"/>
</dbReference>
<comment type="similarity">
    <text evidence="2 10">Belongs to the DNA/RNA non-specific endonuclease family.</text>
</comment>
<keyword evidence="6 10" id="KW-0378">Hydrolase</keyword>
<dbReference type="CDD" id="cd00091">
    <property type="entry name" value="NUC"/>
    <property type="match status" value="1"/>
</dbReference>
<evidence type="ECO:0000313" key="14">
    <source>
        <dbReference type="EMBL" id="AEE53543.1"/>
    </source>
</evidence>
<evidence type="ECO:0000313" key="15">
    <source>
        <dbReference type="Proteomes" id="UP000008461"/>
    </source>
</evidence>
<keyword evidence="3 10" id="KW-0540">Nuclease</keyword>
<keyword evidence="11" id="KW-0472">Membrane</keyword>
<evidence type="ECO:0000256" key="9">
    <source>
        <dbReference type="PIRSR" id="PIRSR640255-2"/>
    </source>
</evidence>
<evidence type="ECO:0000256" key="7">
    <source>
        <dbReference type="ARBA" id="ARBA00022842"/>
    </source>
</evidence>
<evidence type="ECO:0000259" key="13">
    <source>
        <dbReference type="SMART" id="SM00892"/>
    </source>
</evidence>
<gene>
    <name evidence="14" type="ordered locus">Halhy_5720</name>
</gene>
<organism evidence="14 15">
    <name type="scientific">Haliscomenobacter hydrossis (strain ATCC 27775 / DSM 1100 / LMG 10767 / O)</name>
    <dbReference type="NCBI Taxonomy" id="760192"/>
    <lineage>
        <taxon>Bacteria</taxon>
        <taxon>Pseudomonadati</taxon>
        <taxon>Bacteroidota</taxon>
        <taxon>Saprospiria</taxon>
        <taxon>Saprospirales</taxon>
        <taxon>Haliscomenobacteraceae</taxon>
        <taxon>Haliscomenobacter</taxon>
    </lineage>
</organism>
<dbReference type="Proteomes" id="UP000008461">
    <property type="component" value="Chromosome"/>
</dbReference>
<dbReference type="SMART" id="SM00892">
    <property type="entry name" value="Endonuclease_NS"/>
    <property type="match status" value="1"/>
</dbReference>
<feature type="domain" description="ENPP1-3/EXOG-like endonuclease/phosphodiesterase" evidence="12">
    <location>
        <begin position="81"/>
        <end position="275"/>
    </location>
</feature>
<dbReference type="Gene3D" id="3.40.570.10">
    <property type="entry name" value="Extracellular Endonuclease, subunit A"/>
    <property type="match status" value="1"/>
</dbReference>
<evidence type="ECO:0000259" key="12">
    <source>
        <dbReference type="SMART" id="SM00477"/>
    </source>
</evidence>
<dbReference type="EMBL" id="CP002691">
    <property type="protein sequence ID" value="AEE53543.1"/>
    <property type="molecule type" value="Genomic_DNA"/>
</dbReference>
<dbReference type="EC" id="3.1.30.-" evidence="10"/>
<dbReference type="eggNOG" id="COG1864">
    <property type="taxonomic scope" value="Bacteria"/>
</dbReference>
<dbReference type="GO" id="GO:0046872">
    <property type="term" value="F:metal ion binding"/>
    <property type="evidence" value="ECO:0007669"/>
    <property type="project" value="UniProtKB-KW"/>
</dbReference>
<protein>
    <recommendedName>
        <fullName evidence="10">Endonuclease</fullName>
        <ecNumber evidence="10">3.1.30.-</ecNumber>
    </recommendedName>
</protein>
<name>F4KVW8_HALH1</name>
<dbReference type="OrthoDB" id="9811262at2"/>
<dbReference type="KEGG" id="hhy:Halhy_5720"/>
<dbReference type="GO" id="GO:0003676">
    <property type="term" value="F:nucleic acid binding"/>
    <property type="evidence" value="ECO:0007669"/>
    <property type="project" value="InterPro"/>
</dbReference>
<evidence type="ECO:0000256" key="4">
    <source>
        <dbReference type="ARBA" id="ARBA00022723"/>
    </source>
</evidence>
<dbReference type="GO" id="GO:0016787">
    <property type="term" value="F:hydrolase activity"/>
    <property type="evidence" value="ECO:0007669"/>
    <property type="project" value="UniProtKB-KW"/>
</dbReference>
<evidence type="ECO:0000256" key="11">
    <source>
        <dbReference type="SAM" id="Phobius"/>
    </source>
</evidence>
<dbReference type="PROSITE" id="PS01070">
    <property type="entry name" value="NUCLEASE_NON_SPEC"/>
    <property type="match status" value="1"/>
</dbReference>
<dbReference type="InterPro" id="IPR044929">
    <property type="entry name" value="DNA/RNA_non-sp_Endonuclease_sf"/>
</dbReference>
<dbReference type="InterPro" id="IPR018524">
    <property type="entry name" value="DNA/RNA_endonuclease_AS"/>
</dbReference>
<dbReference type="PANTHER" id="PTHR13966:SF5">
    <property type="entry name" value="ENDONUCLEASE G, MITOCHONDRIAL"/>
    <property type="match status" value="1"/>
</dbReference>
<evidence type="ECO:0000256" key="6">
    <source>
        <dbReference type="ARBA" id="ARBA00022801"/>
    </source>
</evidence>
<evidence type="ECO:0000256" key="1">
    <source>
        <dbReference type="ARBA" id="ARBA00001946"/>
    </source>
</evidence>
<keyword evidence="15" id="KW-1185">Reference proteome</keyword>
<dbReference type="InterPro" id="IPR020821">
    <property type="entry name" value="ENPP1-3/EXOG-like_nuc-like"/>
</dbReference>
<dbReference type="STRING" id="760192.Halhy_5720"/>
<dbReference type="InterPro" id="IPR040255">
    <property type="entry name" value="Non-specific_endonuclease"/>
</dbReference>
<dbReference type="HOGENOM" id="CLU_055174_2_0_10"/>
<evidence type="ECO:0000256" key="3">
    <source>
        <dbReference type="ARBA" id="ARBA00022722"/>
    </source>
</evidence>
<feature type="binding site" evidence="9">
    <location>
        <position position="174"/>
    </location>
    <ligand>
        <name>Mg(2+)</name>
        <dbReference type="ChEBI" id="CHEBI:18420"/>
        <note>catalytic</note>
    </ligand>
</feature>
<evidence type="ECO:0000256" key="10">
    <source>
        <dbReference type="RuleBase" id="RU366055"/>
    </source>
</evidence>
<dbReference type="SUPFAM" id="SSF54060">
    <property type="entry name" value="His-Me finger endonucleases"/>
    <property type="match status" value="1"/>
</dbReference>
<reference evidence="14 15" key="1">
    <citation type="journal article" date="2011" name="Stand. Genomic Sci.">
        <title>Complete genome sequence of Haliscomenobacter hydrossis type strain (O).</title>
        <authorList>
            <consortium name="US DOE Joint Genome Institute (JGI-PGF)"/>
            <person name="Daligault H."/>
            <person name="Lapidus A."/>
            <person name="Zeytun A."/>
            <person name="Nolan M."/>
            <person name="Lucas S."/>
            <person name="Del Rio T.G."/>
            <person name="Tice H."/>
            <person name="Cheng J.F."/>
            <person name="Tapia R."/>
            <person name="Han C."/>
            <person name="Goodwin L."/>
            <person name="Pitluck S."/>
            <person name="Liolios K."/>
            <person name="Pagani I."/>
            <person name="Ivanova N."/>
            <person name="Huntemann M."/>
            <person name="Mavromatis K."/>
            <person name="Mikhailova N."/>
            <person name="Pati A."/>
            <person name="Chen A."/>
            <person name="Palaniappan K."/>
            <person name="Land M."/>
            <person name="Hauser L."/>
            <person name="Brambilla E.M."/>
            <person name="Rohde M."/>
            <person name="Verbarg S."/>
            <person name="Goker M."/>
            <person name="Bristow J."/>
            <person name="Eisen J.A."/>
            <person name="Markowitz V."/>
            <person name="Hugenholtz P."/>
            <person name="Kyrpides N.C."/>
            <person name="Klenk H.P."/>
            <person name="Woyke T."/>
        </authorList>
    </citation>
    <scope>NUCLEOTIDE SEQUENCE [LARGE SCALE GENOMIC DNA]</scope>
    <source>
        <strain evidence="15">ATCC 27775 / DSM 1100 / LMG 10767 / O</strain>
    </source>
</reference>
<feature type="active site" description="Proton acceptor" evidence="8">
    <location>
        <position position="143"/>
    </location>
</feature>
<proteinExistence type="inferred from homology"/>
<evidence type="ECO:0000256" key="8">
    <source>
        <dbReference type="PIRSR" id="PIRSR640255-1"/>
    </source>
</evidence>
<evidence type="ECO:0000256" key="2">
    <source>
        <dbReference type="ARBA" id="ARBA00010052"/>
    </source>
</evidence>
<keyword evidence="11" id="KW-0812">Transmembrane</keyword>
<dbReference type="GO" id="GO:0004519">
    <property type="term" value="F:endonuclease activity"/>
    <property type="evidence" value="ECO:0007669"/>
    <property type="project" value="UniProtKB-UniRule"/>
</dbReference>
<feature type="domain" description="DNA/RNA non-specific endonuclease/pyrophosphatase/phosphodiesterase" evidence="13">
    <location>
        <begin position="80"/>
        <end position="275"/>
    </location>
</feature>
<keyword evidence="4 9" id="KW-0479">Metal-binding</keyword>
<comment type="cofactor">
    <cofactor evidence="1 10">
        <name>Mg(2+)</name>
        <dbReference type="ChEBI" id="CHEBI:18420"/>
    </cofactor>
</comment>
<accession>F4KVW8</accession>
<evidence type="ECO:0000256" key="5">
    <source>
        <dbReference type="ARBA" id="ARBA00022759"/>
    </source>
</evidence>
<dbReference type="SMART" id="SM00477">
    <property type="entry name" value="NUC"/>
    <property type="match status" value="1"/>
</dbReference>
<dbReference type="InterPro" id="IPR001604">
    <property type="entry name" value="Endo_G_ENPP1-like_dom"/>
</dbReference>